<evidence type="ECO:0000313" key="3">
    <source>
        <dbReference type="Proteomes" id="UP000769157"/>
    </source>
</evidence>
<dbReference type="Proteomes" id="UP000769157">
    <property type="component" value="Unassembled WGS sequence"/>
</dbReference>
<keyword evidence="3" id="KW-1185">Reference proteome</keyword>
<feature type="compositionally biased region" description="Polar residues" evidence="1">
    <location>
        <begin position="92"/>
        <end position="110"/>
    </location>
</feature>
<feature type="compositionally biased region" description="Basic and acidic residues" evidence="1">
    <location>
        <begin position="22"/>
        <end position="39"/>
    </location>
</feature>
<evidence type="ECO:0000256" key="1">
    <source>
        <dbReference type="SAM" id="MobiDB-lite"/>
    </source>
</evidence>
<reference evidence="2" key="1">
    <citation type="journal article" date="2021" name="Open Biol.">
        <title>Shared evolutionary footprints suggest mitochondrial oxidative damage underlies multiple complex I losses in fungi.</title>
        <authorList>
            <person name="Schikora-Tamarit M.A."/>
            <person name="Marcet-Houben M."/>
            <person name="Nosek J."/>
            <person name="Gabaldon T."/>
        </authorList>
    </citation>
    <scope>NUCLEOTIDE SEQUENCE</scope>
    <source>
        <strain evidence="2">CBS6075</strain>
    </source>
</reference>
<gene>
    <name evidence="2" type="ORF">OGAPHI_004985</name>
</gene>
<dbReference type="AlphaFoldDB" id="A0A9P8P2P4"/>
<accession>A0A9P8P2P4</accession>
<name>A0A9P8P2P4_9ASCO</name>
<protein>
    <submittedName>
        <fullName evidence="2">Uncharacterized protein</fullName>
    </submittedName>
</protein>
<dbReference type="EMBL" id="JAEUBE010000366">
    <property type="protein sequence ID" value="KAH3663584.1"/>
    <property type="molecule type" value="Genomic_DNA"/>
</dbReference>
<comment type="caution">
    <text evidence="2">The sequence shown here is derived from an EMBL/GenBank/DDBJ whole genome shotgun (WGS) entry which is preliminary data.</text>
</comment>
<feature type="compositionally biased region" description="Basic and acidic residues" evidence="1">
    <location>
        <begin position="138"/>
        <end position="151"/>
    </location>
</feature>
<feature type="region of interest" description="Disordered" evidence="1">
    <location>
        <begin position="86"/>
        <end position="151"/>
    </location>
</feature>
<sequence length="213" mass="24228">MLTPKIRTSIMLEYSHSGSHISVDRSHDLRGQGHCDRNSRAKTKSGNQKTSVSVPEPVSVCGDHHSDDDDDCASAEKDRTQFLELVSERSHQQNPTKVKQPNRSVQQRNVNSREVRVQSTNQRSSKHRQTETGTNNTEIHEDQRPHTDVQNDGDHVFPAPVDLGVSVTHVLFMSRTVPFVERLRRREELGNGSREERSGWLGQVLWPVWQPPD</sequence>
<dbReference type="GeneID" id="70236949"/>
<evidence type="ECO:0000313" key="2">
    <source>
        <dbReference type="EMBL" id="KAH3663584.1"/>
    </source>
</evidence>
<dbReference type="RefSeq" id="XP_046059920.1">
    <property type="nucleotide sequence ID" value="XM_046206121.1"/>
</dbReference>
<feature type="region of interest" description="Disordered" evidence="1">
    <location>
        <begin position="22"/>
        <end position="74"/>
    </location>
</feature>
<reference evidence="2" key="2">
    <citation type="submission" date="2021-01" db="EMBL/GenBank/DDBJ databases">
        <authorList>
            <person name="Schikora-Tamarit M.A."/>
        </authorList>
    </citation>
    <scope>NUCLEOTIDE SEQUENCE</scope>
    <source>
        <strain evidence="2">CBS6075</strain>
    </source>
</reference>
<proteinExistence type="predicted"/>
<feature type="compositionally biased region" description="Polar residues" evidence="1">
    <location>
        <begin position="44"/>
        <end position="53"/>
    </location>
</feature>
<organism evidence="2 3">
    <name type="scientific">Ogataea philodendri</name>
    <dbReference type="NCBI Taxonomy" id="1378263"/>
    <lineage>
        <taxon>Eukaryota</taxon>
        <taxon>Fungi</taxon>
        <taxon>Dikarya</taxon>
        <taxon>Ascomycota</taxon>
        <taxon>Saccharomycotina</taxon>
        <taxon>Pichiomycetes</taxon>
        <taxon>Pichiales</taxon>
        <taxon>Pichiaceae</taxon>
        <taxon>Ogataea</taxon>
    </lineage>
</organism>